<keyword evidence="3" id="KW-0687">Ribonucleoprotein</keyword>
<dbReference type="HOGENOM" id="CLU_055188_1_0_1"/>
<feature type="compositionally biased region" description="Basic residues" evidence="6">
    <location>
        <begin position="30"/>
        <end position="39"/>
    </location>
</feature>
<dbReference type="VEuPathDB" id="VectorBase:RPRC005011"/>
<evidence type="ECO:0000256" key="2">
    <source>
        <dbReference type="ARBA" id="ARBA00022980"/>
    </source>
</evidence>
<proteinExistence type="evidence at transcript level"/>
<comment type="similarity">
    <text evidence="1">Belongs to the universal ribosomal protein uL15 family.</text>
</comment>
<reference evidence="8" key="1">
    <citation type="submission" date="2013-04" db="EMBL/GenBank/DDBJ databases">
        <title>An insight into the transcriptome of the digestive tract of the blood sucking bug, Rhodnius prolixus.</title>
        <authorList>
            <person name="Ribeiro J.M.C."/>
            <person name="Genta F.A."/>
            <person name="Sorgine M.H.F."/>
            <person name="Paiva-Silva G.O."/>
            <person name="Majerowicz D."/>
            <person name="Medeiros M."/>
            <person name="Koerich L."/>
            <person name="Terra W.R."/>
            <person name="Ferreira C."/>
            <person name="Pimentel A.C."/>
            <person name="Bisch P.M."/>
            <person name="Diniz M.M.P."/>
            <person name="Nascimento R."/>
            <person name="Salmon D."/>
            <person name="Silber A.M."/>
            <person name="Alves M."/>
            <person name="Oliveira M.F."/>
            <person name="Gondim K.C."/>
            <person name="Silva Neto M.A.C."/>
            <person name="Atella G.C."/>
            <person name="Araujo H."/>
            <person name="Dias F.S."/>
            <person name="Polycarpo C.R."/>
            <person name="Fampa P."/>
            <person name="Melo A.C."/>
            <person name="Tanaka A.S."/>
            <person name="Balczun C."/>
            <person name="Oliveira J.H.M."/>
            <person name="Goncalves R."/>
            <person name="Lazoski C."/>
            <person name="Pereira M.A."/>
            <person name="Rivera-Pomar R."/>
            <person name="Diambra L."/>
            <person name="Schaub G.A."/>
            <person name="Garcia E.S."/>
            <person name="Azambuja P."/>
            <person name="Braz G.R.C."/>
            <person name="Oliveira P.L."/>
        </authorList>
    </citation>
    <scope>NUCLEOTIDE SEQUENCE</scope>
</reference>
<evidence type="ECO:0000256" key="1">
    <source>
        <dbReference type="ARBA" id="ARBA00007320"/>
    </source>
</evidence>
<dbReference type="EMBL" id="GAHY01001357">
    <property type="protein sequence ID" value="JAA76153.1"/>
    <property type="molecule type" value="mRNA"/>
</dbReference>
<dbReference type="InterPro" id="IPR036227">
    <property type="entry name" value="Ribosomal_uL15/eL18_sf"/>
</dbReference>
<name>R4G896_RHOPR</name>
<dbReference type="GO" id="GO:0003735">
    <property type="term" value="F:structural constituent of ribosome"/>
    <property type="evidence" value="ECO:0007669"/>
    <property type="project" value="InterPro"/>
</dbReference>
<dbReference type="SUPFAM" id="SSF52080">
    <property type="entry name" value="Ribosomal proteins L15p and L18e"/>
    <property type="match status" value="1"/>
</dbReference>
<dbReference type="GeneID" id="141457773"/>
<feature type="region of interest" description="Disordered" evidence="6">
    <location>
        <begin position="26"/>
        <end position="57"/>
    </location>
</feature>
<evidence type="ECO:0000256" key="4">
    <source>
        <dbReference type="ARBA" id="ARBA00035299"/>
    </source>
</evidence>
<feature type="domain" description="Large ribosomal subunit protein uL15/eL18" evidence="7">
    <location>
        <begin position="94"/>
        <end position="173"/>
    </location>
</feature>
<evidence type="ECO:0000256" key="3">
    <source>
        <dbReference type="ARBA" id="ARBA00023274"/>
    </source>
</evidence>
<evidence type="ECO:0000256" key="6">
    <source>
        <dbReference type="SAM" id="MobiDB-lite"/>
    </source>
</evidence>
<evidence type="ECO:0000259" key="7">
    <source>
        <dbReference type="Pfam" id="PF00828"/>
    </source>
</evidence>
<dbReference type="Proteomes" id="UP000015103">
    <property type="component" value="Unassembled WGS sequence"/>
</dbReference>
<dbReference type="AlphaFoldDB" id="R4G896"/>
<dbReference type="InterPro" id="IPR005749">
    <property type="entry name" value="Ribosomal_uL15_bac-type"/>
</dbReference>
<sequence>MSAVQKGSEKALNILRALPRISLSNIRNTGKPKKFKRGRGQYGGDKHGAGNKGSGQRQNYMRLGYETGNNPFYLRFPYEPYYRGHHLRKQYPPLTLLQLQTMIDTSRIDPDEPIDLANICNTGLYTFRPDEHMYGINLTDEGADLFRAKINIEVQRASEATIAAIERNGGVITTAYYDVDSLWILRDPLKFFKRGDPIPRRMLPTEDVIEYYSSPSNRGYLSDPEQVAYQRLVLAQKFGYKLPTLQENEKLLLERKDPRQIFFGLHAGWLVNLTNKEVLKPKCEKLELFYNT</sequence>
<dbReference type="GO" id="GO:0006412">
    <property type="term" value="P:translation"/>
    <property type="evidence" value="ECO:0007669"/>
    <property type="project" value="InterPro"/>
</dbReference>
<evidence type="ECO:0000256" key="5">
    <source>
        <dbReference type="ARBA" id="ARBA00035423"/>
    </source>
</evidence>
<accession>R4G896</accession>
<dbReference type="Pfam" id="PF00828">
    <property type="entry name" value="Ribosomal_L27A"/>
    <property type="match status" value="1"/>
</dbReference>
<dbReference type="EnsemblMetazoa" id="RPRC005011-RA">
    <property type="protein sequence ID" value="RPRC005011-PA"/>
    <property type="gene ID" value="RPRC005011"/>
</dbReference>
<reference evidence="10" key="2">
    <citation type="submission" date="2015-04" db="EMBL/GenBank/DDBJ databases">
        <authorList>
            <person name="Wilson R.K."/>
            <person name="Warren W."/>
            <person name="Dotson E."/>
            <person name="Oliveira P.L."/>
        </authorList>
    </citation>
    <scope>NUCLEOTIDE SEQUENCE</scope>
</reference>
<protein>
    <recommendedName>
        <fullName evidence="4">Large ribosomal subunit protein uL15m</fullName>
    </recommendedName>
    <alternativeName>
        <fullName evidence="5">39S ribosomal protein L15, mitochondrial</fullName>
    </alternativeName>
</protein>
<evidence type="ECO:0000313" key="8">
    <source>
        <dbReference type="EMBL" id="JAA76153.1"/>
    </source>
</evidence>
<keyword evidence="2 8" id="KW-0689">Ribosomal protein</keyword>
<evidence type="ECO:0000313" key="9">
    <source>
        <dbReference type="EnsemblMetazoa" id="RPRC005011-PA"/>
    </source>
</evidence>
<reference evidence="9" key="3">
    <citation type="submission" date="2015-05" db="UniProtKB">
        <authorList>
            <consortium name="EnsemblMetazoa"/>
        </authorList>
    </citation>
    <scope>IDENTIFICATION</scope>
</reference>
<dbReference type="STRING" id="13249.R4G896"/>
<dbReference type="InterPro" id="IPR021131">
    <property type="entry name" value="Ribosomal_uL15/eL18"/>
</dbReference>
<dbReference type="FunCoup" id="R4G896">
    <property type="interactions" value="1053"/>
</dbReference>
<dbReference type="EMBL" id="ACPB03014781">
    <property type="status" value="NOT_ANNOTATED_CDS"/>
    <property type="molecule type" value="Genomic_DNA"/>
</dbReference>
<dbReference type="OMA" id="EPGWLVN"/>
<dbReference type="RefSeq" id="XP_073991121.1">
    <property type="nucleotide sequence ID" value="XM_074135020.1"/>
</dbReference>
<dbReference type="GO" id="GO:0005762">
    <property type="term" value="C:mitochondrial large ribosomal subunit"/>
    <property type="evidence" value="ECO:0007669"/>
    <property type="project" value="TreeGrafter"/>
</dbReference>
<dbReference type="InParanoid" id="R4G896"/>
<evidence type="ECO:0000313" key="10">
    <source>
        <dbReference type="Proteomes" id="UP000015103"/>
    </source>
</evidence>
<keyword evidence="10" id="KW-1185">Reference proteome</keyword>
<organism evidence="8">
    <name type="scientific">Rhodnius prolixus</name>
    <name type="common">Triatomid bug</name>
    <dbReference type="NCBI Taxonomy" id="13249"/>
    <lineage>
        <taxon>Eukaryota</taxon>
        <taxon>Metazoa</taxon>
        <taxon>Ecdysozoa</taxon>
        <taxon>Arthropoda</taxon>
        <taxon>Hexapoda</taxon>
        <taxon>Insecta</taxon>
        <taxon>Pterygota</taxon>
        <taxon>Neoptera</taxon>
        <taxon>Paraneoptera</taxon>
        <taxon>Hemiptera</taxon>
        <taxon>Heteroptera</taxon>
        <taxon>Panheteroptera</taxon>
        <taxon>Cimicomorpha</taxon>
        <taxon>Reduviidae</taxon>
        <taxon>Triatominae</taxon>
        <taxon>Rhodnius</taxon>
    </lineage>
</organism>
<dbReference type="eggNOG" id="KOG0846">
    <property type="taxonomic scope" value="Eukaryota"/>
</dbReference>
<dbReference type="PANTHER" id="PTHR12934:SF11">
    <property type="entry name" value="LARGE RIBOSOMAL SUBUNIT PROTEIN UL15M"/>
    <property type="match status" value="1"/>
</dbReference>
<dbReference type="PANTHER" id="PTHR12934">
    <property type="entry name" value="50S RIBOSOMAL PROTEIN L15"/>
    <property type="match status" value="1"/>
</dbReference>